<keyword evidence="3" id="KW-1185">Reference proteome</keyword>
<dbReference type="Proteomes" id="UP000006038">
    <property type="component" value="Chromosome 8"/>
</dbReference>
<evidence type="ECO:0000313" key="2">
    <source>
        <dbReference type="EnsemblPlants" id="OB08G26800.1"/>
    </source>
</evidence>
<protein>
    <submittedName>
        <fullName evidence="2">Uncharacterized protein</fullName>
    </submittedName>
</protein>
<feature type="region of interest" description="Disordered" evidence="1">
    <location>
        <begin position="54"/>
        <end position="82"/>
    </location>
</feature>
<dbReference type="Gramene" id="OB08G26800.1">
    <property type="protein sequence ID" value="OB08G26800.1"/>
    <property type="gene ID" value="OB08G26800"/>
</dbReference>
<dbReference type="AlphaFoldDB" id="J3MU99"/>
<dbReference type="EnsemblPlants" id="OB08G26800.1">
    <property type="protein sequence ID" value="OB08G26800.1"/>
    <property type="gene ID" value="OB08G26800"/>
</dbReference>
<dbReference type="HOGENOM" id="CLU_2041665_0_0_1"/>
<reference evidence="2" key="2">
    <citation type="submission" date="2013-04" db="UniProtKB">
        <authorList>
            <consortium name="EnsemblPlants"/>
        </authorList>
    </citation>
    <scope>IDENTIFICATION</scope>
</reference>
<reference evidence="2" key="1">
    <citation type="journal article" date="2013" name="Nat. Commun.">
        <title>Whole-genome sequencing of Oryza brachyantha reveals mechanisms underlying Oryza genome evolution.</title>
        <authorList>
            <person name="Chen J."/>
            <person name="Huang Q."/>
            <person name="Gao D."/>
            <person name="Wang J."/>
            <person name="Lang Y."/>
            <person name="Liu T."/>
            <person name="Li B."/>
            <person name="Bai Z."/>
            <person name="Luis Goicoechea J."/>
            <person name="Liang C."/>
            <person name="Chen C."/>
            <person name="Zhang W."/>
            <person name="Sun S."/>
            <person name="Liao Y."/>
            <person name="Zhang X."/>
            <person name="Yang L."/>
            <person name="Song C."/>
            <person name="Wang M."/>
            <person name="Shi J."/>
            <person name="Liu G."/>
            <person name="Liu J."/>
            <person name="Zhou H."/>
            <person name="Zhou W."/>
            <person name="Yu Q."/>
            <person name="An N."/>
            <person name="Chen Y."/>
            <person name="Cai Q."/>
            <person name="Wang B."/>
            <person name="Liu B."/>
            <person name="Min J."/>
            <person name="Huang Y."/>
            <person name="Wu H."/>
            <person name="Li Z."/>
            <person name="Zhang Y."/>
            <person name="Yin Y."/>
            <person name="Song W."/>
            <person name="Jiang J."/>
            <person name="Jackson S.A."/>
            <person name="Wing R.A."/>
            <person name="Wang J."/>
            <person name="Chen M."/>
        </authorList>
    </citation>
    <scope>NUCLEOTIDE SEQUENCE [LARGE SCALE GENOMIC DNA]</scope>
    <source>
        <strain evidence="2">cv. IRGC 101232</strain>
    </source>
</reference>
<proteinExistence type="predicted"/>
<sequence>MEFSGIGGEFVERTWAGSDDSRWRFTPEMFSGMSDDSSHPELLIGYPERKREKTLSAASGLAARGAGGRKSSQNSPSSELGADLYLSRPDELIGGCTGRFRSLETGEPYITSHLSLPPSPP</sequence>
<accession>J3MU99</accession>
<feature type="compositionally biased region" description="Low complexity" evidence="1">
    <location>
        <begin position="55"/>
        <end position="64"/>
    </location>
</feature>
<organism evidence="2">
    <name type="scientific">Oryza brachyantha</name>
    <name type="common">malo sina</name>
    <dbReference type="NCBI Taxonomy" id="4533"/>
    <lineage>
        <taxon>Eukaryota</taxon>
        <taxon>Viridiplantae</taxon>
        <taxon>Streptophyta</taxon>
        <taxon>Embryophyta</taxon>
        <taxon>Tracheophyta</taxon>
        <taxon>Spermatophyta</taxon>
        <taxon>Magnoliopsida</taxon>
        <taxon>Liliopsida</taxon>
        <taxon>Poales</taxon>
        <taxon>Poaceae</taxon>
        <taxon>BOP clade</taxon>
        <taxon>Oryzoideae</taxon>
        <taxon>Oryzeae</taxon>
        <taxon>Oryzinae</taxon>
        <taxon>Oryza</taxon>
    </lineage>
</organism>
<evidence type="ECO:0000313" key="3">
    <source>
        <dbReference type="Proteomes" id="UP000006038"/>
    </source>
</evidence>
<evidence type="ECO:0000256" key="1">
    <source>
        <dbReference type="SAM" id="MobiDB-lite"/>
    </source>
</evidence>
<name>J3MU99_ORYBR</name>